<name>A0ACB7S696_HYAAI</name>
<organism evidence="1 2">
    <name type="scientific">Hyalomma asiaticum</name>
    <name type="common">Tick</name>
    <dbReference type="NCBI Taxonomy" id="266040"/>
    <lineage>
        <taxon>Eukaryota</taxon>
        <taxon>Metazoa</taxon>
        <taxon>Ecdysozoa</taxon>
        <taxon>Arthropoda</taxon>
        <taxon>Chelicerata</taxon>
        <taxon>Arachnida</taxon>
        <taxon>Acari</taxon>
        <taxon>Parasitiformes</taxon>
        <taxon>Ixodida</taxon>
        <taxon>Ixodoidea</taxon>
        <taxon>Ixodidae</taxon>
        <taxon>Hyalomminae</taxon>
        <taxon>Hyalomma</taxon>
    </lineage>
</organism>
<dbReference type="Proteomes" id="UP000821845">
    <property type="component" value="Chromosome 5"/>
</dbReference>
<dbReference type="EMBL" id="CM023485">
    <property type="protein sequence ID" value="KAH6930403.1"/>
    <property type="molecule type" value="Genomic_DNA"/>
</dbReference>
<evidence type="ECO:0000313" key="1">
    <source>
        <dbReference type="EMBL" id="KAH6930403.1"/>
    </source>
</evidence>
<gene>
    <name evidence="1" type="ORF">HPB50_013188</name>
</gene>
<accession>A0ACB7S696</accession>
<sequence>MDVPVENVAPEGAPDFEKFVNEEIARQVEALICIQFLAVELAGAVAFLVSWIIDKLGFGSHGIKAGSWAAAWQAAHNGRIQRTSGFACLQCWGVKGVPNEVLFLVGLITYVIVVVYS</sequence>
<keyword evidence="2" id="KW-1185">Reference proteome</keyword>
<evidence type="ECO:0000313" key="2">
    <source>
        <dbReference type="Proteomes" id="UP000821845"/>
    </source>
</evidence>
<reference evidence="1" key="1">
    <citation type="submission" date="2020-05" db="EMBL/GenBank/DDBJ databases">
        <title>Large-scale comparative analyses of tick genomes elucidate their genetic diversity and vector capacities.</title>
        <authorList>
            <person name="Jia N."/>
            <person name="Wang J."/>
            <person name="Shi W."/>
            <person name="Du L."/>
            <person name="Sun Y."/>
            <person name="Zhan W."/>
            <person name="Jiang J."/>
            <person name="Wang Q."/>
            <person name="Zhang B."/>
            <person name="Ji P."/>
            <person name="Sakyi L.B."/>
            <person name="Cui X."/>
            <person name="Yuan T."/>
            <person name="Jiang B."/>
            <person name="Yang W."/>
            <person name="Lam T.T.-Y."/>
            <person name="Chang Q."/>
            <person name="Ding S."/>
            <person name="Wang X."/>
            <person name="Zhu J."/>
            <person name="Ruan X."/>
            <person name="Zhao L."/>
            <person name="Wei J."/>
            <person name="Que T."/>
            <person name="Du C."/>
            <person name="Cheng J."/>
            <person name="Dai P."/>
            <person name="Han X."/>
            <person name="Huang E."/>
            <person name="Gao Y."/>
            <person name="Liu J."/>
            <person name="Shao H."/>
            <person name="Ye R."/>
            <person name="Li L."/>
            <person name="Wei W."/>
            <person name="Wang X."/>
            <person name="Wang C."/>
            <person name="Yang T."/>
            <person name="Huo Q."/>
            <person name="Li W."/>
            <person name="Guo W."/>
            <person name="Chen H."/>
            <person name="Zhou L."/>
            <person name="Ni X."/>
            <person name="Tian J."/>
            <person name="Zhou Y."/>
            <person name="Sheng Y."/>
            <person name="Liu T."/>
            <person name="Pan Y."/>
            <person name="Xia L."/>
            <person name="Li J."/>
            <person name="Zhao F."/>
            <person name="Cao W."/>
        </authorList>
    </citation>
    <scope>NUCLEOTIDE SEQUENCE</scope>
    <source>
        <strain evidence="1">Hyas-2018</strain>
    </source>
</reference>
<protein>
    <submittedName>
        <fullName evidence="1">Uncharacterized protein</fullName>
    </submittedName>
</protein>
<proteinExistence type="predicted"/>
<comment type="caution">
    <text evidence="1">The sequence shown here is derived from an EMBL/GenBank/DDBJ whole genome shotgun (WGS) entry which is preliminary data.</text>
</comment>